<dbReference type="SUPFAM" id="SSF143422">
    <property type="entry name" value="Transposase IS200-like"/>
    <property type="match status" value="1"/>
</dbReference>
<dbReference type="NCBIfam" id="NF047646">
    <property type="entry name" value="REP_Tyr_transpos"/>
    <property type="match status" value="1"/>
</dbReference>
<dbReference type="Gene3D" id="3.30.70.1290">
    <property type="entry name" value="Transposase IS200-like"/>
    <property type="match status" value="1"/>
</dbReference>
<reference evidence="2 3" key="1">
    <citation type="submission" date="2021-10" db="EMBL/GenBank/DDBJ databases">
        <authorList>
            <person name="Chen M."/>
        </authorList>
    </citation>
    <scope>NUCLEOTIDE SEQUENCE [LARGE SCALE GENOMIC DNA]</scope>
    <source>
        <strain evidence="2 3">H3-26</strain>
    </source>
</reference>
<evidence type="ECO:0000259" key="1">
    <source>
        <dbReference type="SMART" id="SM01321"/>
    </source>
</evidence>
<proteinExistence type="predicted"/>
<name>A0ABS8BLU5_9NEIS</name>
<evidence type="ECO:0000313" key="3">
    <source>
        <dbReference type="Proteomes" id="UP001198034"/>
    </source>
</evidence>
<accession>A0ABS8BLU5</accession>
<gene>
    <name evidence="2" type="ORF">LG219_09795</name>
</gene>
<evidence type="ECO:0000313" key="2">
    <source>
        <dbReference type="EMBL" id="MCB5196561.1"/>
    </source>
</evidence>
<dbReference type="Proteomes" id="UP001198034">
    <property type="component" value="Unassembled WGS sequence"/>
</dbReference>
<dbReference type="RefSeq" id="WP_226764306.1">
    <property type="nucleotide sequence ID" value="NZ_JAJAWG010000005.1"/>
</dbReference>
<comment type="caution">
    <text evidence="2">The sequence shown here is derived from an EMBL/GenBank/DDBJ whole genome shotgun (WGS) entry which is preliminary data.</text>
</comment>
<protein>
    <submittedName>
        <fullName evidence="2">Transposase</fullName>
    </submittedName>
</protein>
<dbReference type="PANTHER" id="PTHR36966:SF1">
    <property type="entry name" value="REP-ASSOCIATED TYROSINE TRANSPOSASE"/>
    <property type="match status" value="1"/>
</dbReference>
<keyword evidence="3" id="KW-1185">Reference proteome</keyword>
<dbReference type="SMART" id="SM01321">
    <property type="entry name" value="Y1_Tnp"/>
    <property type="match status" value="1"/>
</dbReference>
<dbReference type="InterPro" id="IPR036515">
    <property type="entry name" value="Transposase_17_sf"/>
</dbReference>
<sequence>MPAKTMPERAHAVNLRKGRVAIADCAYVITAVCHQRQALLSGLYEARCVVNGFRSCDDMGLSQTLAFVVMPDHFHWLLILKEGGLDSLLRRLKSTTAIELNKMNQQTGRQIWQKAYYDHAIRADEDVKAVARYIVANPIRAGLVKNLSNFSFWDVCWL</sequence>
<feature type="domain" description="Transposase IS200-like" evidence="1">
    <location>
        <begin position="22"/>
        <end position="137"/>
    </location>
</feature>
<dbReference type="InterPro" id="IPR052715">
    <property type="entry name" value="RAYT_transposase"/>
</dbReference>
<dbReference type="PANTHER" id="PTHR36966">
    <property type="entry name" value="REP-ASSOCIATED TYROSINE TRANSPOSASE"/>
    <property type="match status" value="1"/>
</dbReference>
<organism evidence="2 3">
    <name type="scientific">Deefgea salmonis</name>
    <dbReference type="NCBI Taxonomy" id="2875502"/>
    <lineage>
        <taxon>Bacteria</taxon>
        <taxon>Pseudomonadati</taxon>
        <taxon>Pseudomonadota</taxon>
        <taxon>Betaproteobacteria</taxon>
        <taxon>Neisseriales</taxon>
        <taxon>Chitinibacteraceae</taxon>
        <taxon>Deefgea</taxon>
    </lineage>
</organism>
<dbReference type="EMBL" id="JAJAWG010000005">
    <property type="protein sequence ID" value="MCB5196561.1"/>
    <property type="molecule type" value="Genomic_DNA"/>
</dbReference>
<dbReference type="InterPro" id="IPR002686">
    <property type="entry name" value="Transposase_17"/>
</dbReference>
<dbReference type="Pfam" id="PF01797">
    <property type="entry name" value="Y1_Tnp"/>
    <property type="match status" value="1"/>
</dbReference>